<accession>A0A1R0GMU8</accession>
<dbReference type="EMBL" id="LSSL01006947">
    <property type="protein sequence ID" value="OLY78224.1"/>
    <property type="molecule type" value="Genomic_DNA"/>
</dbReference>
<dbReference type="Proteomes" id="UP000187455">
    <property type="component" value="Unassembled WGS sequence"/>
</dbReference>
<name>A0A1R0GMU8_9FUNG</name>
<feature type="compositionally biased region" description="Basic and acidic residues" evidence="1">
    <location>
        <begin position="42"/>
        <end position="64"/>
    </location>
</feature>
<evidence type="ECO:0000313" key="2">
    <source>
        <dbReference type="EMBL" id="OLY78129.1"/>
    </source>
</evidence>
<gene>
    <name evidence="3" type="ORF">AYI68_g7730</name>
    <name evidence="2" type="ORF">AYI68_g7830</name>
</gene>
<evidence type="ECO:0000313" key="3">
    <source>
        <dbReference type="EMBL" id="OLY78224.1"/>
    </source>
</evidence>
<dbReference type="EMBL" id="LSSL01007185">
    <property type="protein sequence ID" value="OLY78129.1"/>
    <property type="molecule type" value="Genomic_DNA"/>
</dbReference>
<proteinExistence type="predicted"/>
<feature type="compositionally biased region" description="Low complexity" evidence="1">
    <location>
        <begin position="65"/>
        <end position="80"/>
    </location>
</feature>
<reference evidence="3" key="2">
    <citation type="submission" date="2017-01" db="EMBL/GenBank/DDBJ databases">
        <authorList>
            <person name="Mah S.A."/>
            <person name="Swanson W.J."/>
            <person name="Moy G.W."/>
            <person name="Vacquier V.D."/>
        </authorList>
    </citation>
    <scope>NUCLEOTIDE SEQUENCE</scope>
    <source>
        <strain evidence="3">ALG-7-W6</strain>
    </source>
</reference>
<feature type="region of interest" description="Disordered" evidence="1">
    <location>
        <begin position="37"/>
        <end position="80"/>
    </location>
</feature>
<keyword evidence="4" id="KW-1185">Reference proteome</keyword>
<sequence length="985" mass="111621">MDKNKVSITRSVGLVNYNAITYSSNFPLRLGKIIDTSSLEDTQNKSDSDEKTSDSEKIESDKSESGISIEKNSSSSVQASNSKSDLSLFNFEEVYLLTVQGRGAKVIDKSSQKVLIEWNVPGKPEFSSEIKYIKISDSERISNPSSYPQSINGYVYAALEKSLELPKGAEGKTIWRWSDIKDSNQNLEGLIRIPKSVFKKKNSRIYLIEPIFTDLGLVLIVIFRDSSISVLSHDLQKVLFSTPEYQYLSGKSSEFNVISCNFSYNFKNPSPDPNYSNPDESLRLLLAIESLDKKKSVNSHLLDLSFDTSNCNFQLQNIYNFSDIIDSNPKSVQIDSECRYVRLFDSSGDFLEASLIPSKNTAQSSSEFGKMAVKKRLILNGYLGFNRKESPKNLKSPLHEILQKSTFDNGQPTYFLDLQKNIVAAIGLRFDAKNKISHNITLWDMEHGNVLNELRIPDINIYNLLLSSTENSGIKIYYHAKIMNSTEEMKNYSLNESSTKVVGIVGSLGVVNNAGYTTWTSTTFLVNFELPTFNLALSIELGKNKESKIDSSLFFTEDSKKSSQEISTCESGNEFLKKYSKVISTAGLVVSENVKSQISEQLALDSLFNYTKNGSGESILASKFVDYLDSGNPSPFFVTSSVKIIMDSLSKGNFALKYLELLLSKGLVSYYLVKNKNPLIKELTKYMIKDGNINFPVFSTILFALDNIDDIYEEDITELISIIASRIIDKNTAVKYLKGIERVNYYYNFDRTIGTKKSENRFKKYPTISLNNKDAATFDLFFKLMSCSVMVPLKDNNLRFCLSKLDPFVTVFSIWTLELIIYDSIKMRIPCTELNNDLGRYLSYLQDSKLPGISIDIAELPIDLDMGRSIEIHKRQNLKIQSSVLWLNMFIDSHMNFLITDENYSSKTLLKFIERTIKFNEYSTSFLMKDILPVLVPFHEADQISQNKLDGVEESNDRSRPTDASNNPFRSVYNHNGYLIETLHW</sequence>
<reference evidence="3 4" key="1">
    <citation type="journal article" date="2016" name="Mol. Biol. Evol.">
        <title>Genome-Wide Survey of Gut Fungi (Harpellales) Reveals the First Horizontally Transferred Ubiquitin Gene from a Mosquito Host.</title>
        <authorList>
            <person name="Wang Y."/>
            <person name="White M.M."/>
            <person name="Kvist S."/>
            <person name="Moncalvo J.M."/>
        </authorList>
    </citation>
    <scope>NUCLEOTIDE SEQUENCE [LARGE SCALE GENOMIC DNA]</scope>
    <source>
        <strain evidence="3 4">ALG-7-W6</strain>
    </source>
</reference>
<organism evidence="3 4">
    <name type="scientific">Smittium mucronatum</name>
    <dbReference type="NCBI Taxonomy" id="133383"/>
    <lineage>
        <taxon>Eukaryota</taxon>
        <taxon>Fungi</taxon>
        <taxon>Fungi incertae sedis</taxon>
        <taxon>Zoopagomycota</taxon>
        <taxon>Kickxellomycotina</taxon>
        <taxon>Harpellomycetes</taxon>
        <taxon>Harpellales</taxon>
        <taxon>Legeriomycetaceae</taxon>
        <taxon>Smittium</taxon>
    </lineage>
</organism>
<comment type="caution">
    <text evidence="3">The sequence shown here is derived from an EMBL/GenBank/DDBJ whole genome shotgun (WGS) entry which is preliminary data.</text>
</comment>
<dbReference type="STRING" id="133383.A0A1R0GMU8"/>
<protein>
    <submittedName>
        <fullName evidence="3">Uncharacterized protein</fullName>
    </submittedName>
</protein>
<dbReference type="AlphaFoldDB" id="A0A1R0GMU8"/>
<evidence type="ECO:0000313" key="4">
    <source>
        <dbReference type="Proteomes" id="UP000187455"/>
    </source>
</evidence>
<dbReference type="OrthoDB" id="4349954at2759"/>
<feature type="region of interest" description="Disordered" evidence="1">
    <location>
        <begin position="948"/>
        <end position="969"/>
    </location>
</feature>
<evidence type="ECO:0000256" key="1">
    <source>
        <dbReference type="SAM" id="MobiDB-lite"/>
    </source>
</evidence>